<accession>A0ABU7MLQ3</accession>
<proteinExistence type="predicted"/>
<evidence type="ECO:0008006" key="5">
    <source>
        <dbReference type="Google" id="ProtNLM"/>
    </source>
</evidence>
<dbReference type="InterPro" id="IPR038765">
    <property type="entry name" value="Papain-like_cys_pep_sf"/>
</dbReference>
<feature type="region of interest" description="Disordered" evidence="1">
    <location>
        <begin position="33"/>
        <end position="173"/>
    </location>
</feature>
<feature type="compositionally biased region" description="Polar residues" evidence="1">
    <location>
        <begin position="112"/>
        <end position="133"/>
    </location>
</feature>
<feature type="compositionally biased region" description="Low complexity" evidence="1">
    <location>
        <begin position="62"/>
        <end position="91"/>
    </location>
</feature>
<feature type="compositionally biased region" description="Low complexity" evidence="1">
    <location>
        <begin position="155"/>
        <end position="169"/>
    </location>
</feature>
<gene>
    <name evidence="3" type="ORF">V2E24_02310</name>
</gene>
<keyword evidence="4" id="KW-1185">Reference proteome</keyword>
<keyword evidence="2" id="KW-0732">Signal</keyword>
<dbReference type="EMBL" id="JAZDWZ010000006">
    <property type="protein sequence ID" value="MEE3928402.1"/>
    <property type="molecule type" value="Genomic_DNA"/>
</dbReference>
<feature type="compositionally biased region" description="Polar residues" evidence="1">
    <location>
        <begin position="33"/>
        <end position="46"/>
    </location>
</feature>
<dbReference type="Proteomes" id="UP001344817">
    <property type="component" value="Unassembled WGS sequence"/>
</dbReference>
<dbReference type="PROSITE" id="PS51257">
    <property type="entry name" value="PROKAR_LIPOPROTEIN"/>
    <property type="match status" value="1"/>
</dbReference>
<evidence type="ECO:0000313" key="3">
    <source>
        <dbReference type="EMBL" id="MEE3928402.1"/>
    </source>
</evidence>
<evidence type="ECO:0000256" key="2">
    <source>
        <dbReference type="SAM" id="SignalP"/>
    </source>
</evidence>
<evidence type="ECO:0000313" key="4">
    <source>
        <dbReference type="Proteomes" id="UP001344817"/>
    </source>
</evidence>
<name>A0ABU7MLQ3_9BACT</name>
<organism evidence="3 4">
    <name type="scientific">Mycoplasmopsis ciconiae</name>
    <dbReference type="NCBI Taxonomy" id="561067"/>
    <lineage>
        <taxon>Bacteria</taxon>
        <taxon>Bacillati</taxon>
        <taxon>Mycoplasmatota</taxon>
        <taxon>Mycoplasmoidales</taxon>
        <taxon>Metamycoplasmataceae</taxon>
        <taxon>Mycoplasmopsis</taxon>
    </lineage>
</organism>
<feature type="compositionally biased region" description="Polar residues" evidence="1">
    <location>
        <begin position="141"/>
        <end position="154"/>
    </location>
</feature>
<feature type="compositionally biased region" description="Basic and acidic residues" evidence="1">
    <location>
        <begin position="100"/>
        <end position="111"/>
    </location>
</feature>
<sequence>MKKLKKHLIIISSGVISMLPMVMSSCSNIHNSLTKTPNTESDQNDIVINDSSSESKHKSDSEQSPSQSSTNSISDTTKNNDNNPENNEQVNTPSNVEVSNLEKNETQDKTNIDQNTSENNDKQNQPIDNVSANKETDEQKITTQKENTDNLELTSVNNSEAEESTNNSENKTDDIIVTDQQKWEYDNTKNLFVLIDSLNSLQELKQLANELLKGYDNAFARRIDWKTFFVNPKRKELGNLINNSELLIQDFKELLKQIISSLNQEGTLIIYAFGETQQQDLNSLMEKILVQLSQQNQSKVIYFVTDELNSRENSQFVDKLQDFVTNNYYLIPNISLTNKGELSMFQNPDSFVSELRVTTNNFVNDDIKKAYSNLMKQIISLIDKNMSVEEKVFLVTRYITDYVVYKIELENNQSEGQETNLHTALKNFEAVCKEYVDLSAMAFSLLNIKFVVQTGEQHTWLMVQNNNGEFAYVDPTHMESRYKDLFRVFFDTKGSTASGLDSSNIKGVLFAHKVPLIKEDRPFLQSIYKNSDPMISENQYNQTFIKKIVDIYEKHNLYDIVDPNNVNISAMMYWQGHVYFVEQNMMKRFSIQDKQINDYDLFNNLSTTQNIFVENRAINYLNEIYFIGNKNDNKYIYQYNLSDNTLKQLKQISSDISDFKLHINALNNTIDFYLYDYKTRKFTKDLSIDLTYNLSRNQSYKTLKNFANFIMNLDLLSNEQANNLVKILREDNSHKLIDFLNQNTKFN</sequence>
<feature type="signal peptide" evidence="2">
    <location>
        <begin position="1"/>
        <end position="24"/>
    </location>
</feature>
<reference evidence="3" key="1">
    <citation type="submission" date="2024-01" db="EMBL/GenBank/DDBJ databases">
        <title>Genome sequence of Mycoplasma ciconiae type strain DSM 25251.</title>
        <authorList>
            <person name="Spergser J."/>
        </authorList>
    </citation>
    <scope>NUCLEOTIDE SEQUENCE [LARGE SCALE GENOMIC DNA]</scope>
    <source>
        <strain evidence="3">DSM 25251</strain>
    </source>
</reference>
<evidence type="ECO:0000256" key="1">
    <source>
        <dbReference type="SAM" id="MobiDB-lite"/>
    </source>
</evidence>
<dbReference type="RefSeq" id="WP_330500814.1">
    <property type="nucleotide sequence ID" value="NZ_JAZDWZ010000006.1"/>
</dbReference>
<comment type="caution">
    <text evidence="3">The sequence shown here is derived from an EMBL/GenBank/DDBJ whole genome shotgun (WGS) entry which is preliminary data.</text>
</comment>
<dbReference type="SUPFAM" id="SSF54001">
    <property type="entry name" value="Cysteine proteinases"/>
    <property type="match status" value="1"/>
</dbReference>
<protein>
    <recommendedName>
        <fullName evidence="5">Lipoprotein</fullName>
    </recommendedName>
</protein>
<feature type="chain" id="PRO_5046827178" description="Lipoprotein" evidence="2">
    <location>
        <begin position="25"/>
        <end position="747"/>
    </location>
</feature>